<name>A0A1D1W3M2_RAMVA</name>
<accession>A0A1D1W3M2</accession>
<comment type="caution">
    <text evidence="1">The sequence shown here is derived from an EMBL/GenBank/DDBJ whole genome shotgun (WGS) entry which is preliminary data.</text>
</comment>
<reference evidence="1 2" key="1">
    <citation type="journal article" date="2016" name="Nat. Commun.">
        <title>Extremotolerant tardigrade genome and improved radiotolerance of human cultured cells by tardigrade-unique protein.</title>
        <authorList>
            <person name="Hashimoto T."/>
            <person name="Horikawa D.D."/>
            <person name="Saito Y."/>
            <person name="Kuwahara H."/>
            <person name="Kozuka-Hata H."/>
            <person name="Shin-I T."/>
            <person name="Minakuchi Y."/>
            <person name="Ohishi K."/>
            <person name="Motoyama A."/>
            <person name="Aizu T."/>
            <person name="Enomoto A."/>
            <person name="Kondo K."/>
            <person name="Tanaka S."/>
            <person name="Hara Y."/>
            <person name="Koshikawa S."/>
            <person name="Sagara H."/>
            <person name="Miura T."/>
            <person name="Yokobori S."/>
            <person name="Miyagawa K."/>
            <person name="Suzuki Y."/>
            <person name="Kubo T."/>
            <person name="Oyama M."/>
            <person name="Kohara Y."/>
            <person name="Fujiyama A."/>
            <person name="Arakawa K."/>
            <person name="Katayama T."/>
            <person name="Toyoda A."/>
            <person name="Kunieda T."/>
        </authorList>
    </citation>
    <scope>NUCLEOTIDE SEQUENCE [LARGE SCALE GENOMIC DNA]</scope>
    <source>
        <strain evidence="1 2">YOKOZUNA-1</strain>
    </source>
</reference>
<dbReference type="EMBL" id="BDGG01000015">
    <property type="protein sequence ID" value="GAV07363.1"/>
    <property type="molecule type" value="Genomic_DNA"/>
</dbReference>
<dbReference type="AlphaFoldDB" id="A0A1D1W3M2"/>
<proteinExistence type="predicted"/>
<protein>
    <submittedName>
        <fullName evidence="1">Uncharacterized protein</fullName>
    </submittedName>
</protein>
<evidence type="ECO:0000313" key="1">
    <source>
        <dbReference type="EMBL" id="GAV07363.1"/>
    </source>
</evidence>
<dbReference type="Proteomes" id="UP000186922">
    <property type="component" value="Unassembled WGS sequence"/>
</dbReference>
<sequence length="79" mass="8788">MAEKHRQRFERADPENFPLCRSTVCQIESKPRRSGQQSSGVWYAELCVVWAVAGSSECTSSHHHVPSSKIVKIMSAVSA</sequence>
<evidence type="ECO:0000313" key="2">
    <source>
        <dbReference type="Proteomes" id="UP000186922"/>
    </source>
</evidence>
<organism evidence="1 2">
    <name type="scientific">Ramazzottius varieornatus</name>
    <name type="common">Water bear</name>
    <name type="synonym">Tardigrade</name>
    <dbReference type="NCBI Taxonomy" id="947166"/>
    <lineage>
        <taxon>Eukaryota</taxon>
        <taxon>Metazoa</taxon>
        <taxon>Ecdysozoa</taxon>
        <taxon>Tardigrada</taxon>
        <taxon>Eutardigrada</taxon>
        <taxon>Parachela</taxon>
        <taxon>Hypsibioidea</taxon>
        <taxon>Ramazzottiidae</taxon>
        <taxon>Ramazzottius</taxon>
    </lineage>
</organism>
<gene>
    <name evidence="1" type="primary">RvY_17202-1</name>
    <name evidence="1" type="synonym">RvY_17202.1</name>
    <name evidence="1" type="ORF">RvY_17202</name>
</gene>
<keyword evidence="2" id="KW-1185">Reference proteome</keyword>